<feature type="transmembrane region" description="Helical" evidence="5">
    <location>
        <begin position="240"/>
        <end position="257"/>
    </location>
</feature>
<feature type="transmembrane region" description="Helical" evidence="5">
    <location>
        <begin position="178"/>
        <end position="197"/>
    </location>
</feature>
<dbReference type="SUPFAM" id="SSF103481">
    <property type="entry name" value="Multidrug resistance efflux transporter EmrE"/>
    <property type="match status" value="2"/>
</dbReference>
<sequence length="300" mass="33263">MHRETHWTGLAMIFLAVVSATAMDAFIKLAGGDIGTWQLLFMRWIIGALVILPVVAYYWKKREKIKDRRIYYWRFALNLVGCYALFYSLANLPFATVITILFAEPIFIIPLAVFLLGEKISLKNVIASLVGFGAVFYINRPEDAGSGFSVIAPIVAALMLAIEHVLNKRLGSEENPQFMLFWLAVPLAAVSLPMTVFVEGWVEISAMQWGIVLLAAVLGNAYNYFIIMGFRRAHVATGSVLLYLSVPMAFIIGVMFFKEVPTLSDVVCGALILGASMLANMRRPGEKQRDESGDEVPVNS</sequence>
<feature type="transmembrane region" description="Helical" evidence="5">
    <location>
        <begin position="122"/>
        <end position="138"/>
    </location>
</feature>
<feature type="transmembrane region" description="Helical" evidence="5">
    <location>
        <begin position="95"/>
        <end position="115"/>
    </location>
</feature>
<feature type="transmembrane region" description="Helical" evidence="5">
    <location>
        <begin position="144"/>
        <end position="166"/>
    </location>
</feature>
<evidence type="ECO:0000259" key="6">
    <source>
        <dbReference type="Pfam" id="PF00892"/>
    </source>
</evidence>
<evidence type="ECO:0000256" key="4">
    <source>
        <dbReference type="ARBA" id="ARBA00023136"/>
    </source>
</evidence>
<feature type="transmembrane region" description="Helical" evidence="5">
    <location>
        <begin position="39"/>
        <end position="59"/>
    </location>
</feature>
<dbReference type="Pfam" id="PF00892">
    <property type="entry name" value="EamA"/>
    <property type="match status" value="2"/>
</dbReference>
<keyword evidence="2 5" id="KW-0812">Transmembrane</keyword>
<evidence type="ECO:0000256" key="2">
    <source>
        <dbReference type="ARBA" id="ARBA00022692"/>
    </source>
</evidence>
<keyword evidence="8" id="KW-1185">Reference proteome</keyword>
<feature type="transmembrane region" description="Helical" evidence="5">
    <location>
        <begin position="263"/>
        <end position="281"/>
    </location>
</feature>
<dbReference type="EMBL" id="JAALDL010000029">
    <property type="protein sequence ID" value="NGO00306.1"/>
    <property type="molecule type" value="Genomic_DNA"/>
</dbReference>
<organism evidence="7 8">
    <name type="scientific">Grimontia sedimenti</name>
    <dbReference type="NCBI Taxonomy" id="2711294"/>
    <lineage>
        <taxon>Bacteria</taxon>
        <taxon>Pseudomonadati</taxon>
        <taxon>Pseudomonadota</taxon>
        <taxon>Gammaproteobacteria</taxon>
        <taxon>Vibrionales</taxon>
        <taxon>Vibrionaceae</taxon>
        <taxon>Grimontia</taxon>
    </lineage>
</organism>
<proteinExistence type="predicted"/>
<comment type="subcellular location">
    <subcellularLocation>
        <location evidence="1">Membrane</location>
        <topology evidence="1">Multi-pass membrane protein</topology>
    </subcellularLocation>
</comment>
<evidence type="ECO:0000256" key="3">
    <source>
        <dbReference type="ARBA" id="ARBA00022989"/>
    </source>
</evidence>
<dbReference type="PANTHER" id="PTHR22911">
    <property type="entry name" value="ACYL-MALONYL CONDENSING ENZYME-RELATED"/>
    <property type="match status" value="1"/>
</dbReference>
<dbReference type="PANTHER" id="PTHR22911:SF6">
    <property type="entry name" value="SOLUTE CARRIER FAMILY 35 MEMBER G1"/>
    <property type="match status" value="1"/>
</dbReference>
<dbReference type="AlphaFoldDB" id="A0A6M1RC95"/>
<name>A0A6M1RC95_9GAMM</name>
<evidence type="ECO:0000256" key="1">
    <source>
        <dbReference type="ARBA" id="ARBA00004141"/>
    </source>
</evidence>
<dbReference type="InterPro" id="IPR000620">
    <property type="entry name" value="EamA_dom"/>
</dbReference>
<dbReference type="GO" id="GO:0016020">
    <property type="term" value="C:membrane"/>
    <property type="evidence" value="ECO:0007669"/>
    <property type="project" value="UniProtKB-SubCell"/>
</dbReference>
<feature type="domain" description="EamA" evidence="6">
    <location>
        <begin position="8"/>
        <end position="139"/>
    </location>
</feature>
<feature type="domain" description="EamA" evidence="6">
    <location>
        <begin position="150"/>
        <end position="280"/>
    </location>
</feature>
<comment type="caution">
    <text evidence="7">The sequence shown here is derived from an EMBL/GenBank/DDBJ whole genome shotgun (WGS) entry which is preliminary data.</text>
</comment>
<dbReference type="Proteomes" id="UP000473008">
    <property type="component" value="Unassembled WGS sequence"/>
</dbReference>
<evidence type="ECO:0000313" key="7">
    <source>
        <dbReference type="EMBL" id="NGO00306.1"/>
    </source>
</evidence>
<keyword evidence="3 5" id="KW-1133">Transmembrane helix</keyword>
<dbReference type="RefSeq" id="WP_165018710.1">
    <property type="nucleotide sequence ID" value="NZ_JAALDL010000029.1"/>
</dbReference>
<evidence type="ECO:0000256" key="5">
    <source>
        <dbReference type="SAM" id="Phobius"/>
    </source>
</evidence>
<gene>
    <name evidence="7" type="ORF">G5S52_22600</name>
</gene>
<feature type="transmembrane region" description="Helical" evidence="5">
    <location>
        <begin position="209"/>
        <end position="228"/>
    </location>
</feature>
<dbReference type="InterPro" id="IPR037185">
    <property type="entry name" value="EmrE-like"/>
</dbReference>
<accession>A0A6M1RC95</accession>
<keyword evidence="4 5" id="KW-0472">Membrane</keyword>
<reference evidence="7 8" key="1">
    <citation type="submission" date="2020-02" db="EMBL/GenBank/DDBJ databases">
        <title>The draft genome of Grimontia sedimenta sp. nov., isolated from benthic sediments near coral reefs south of Kuwait.</title>
        <authorList>
            <person name="Mahmoud H.M."/>
            <person name="Jose L."/>
            <person name="Eapen S."/>
        </authorList>
    </citation>
    <scope>NUCLEOTIDE SEQUENCE [LARGE SCALE GENOMIC DNA]</scope>
    <source>
        <strain evidence="7 8">S25</strain>
    </source>
</reference>
<feature type="transmembrane region" description="Helical" evidence="5">
    <location>
        <begin position="71"/>
        <end position="89"/>
    </location>
</feature>
<feature type="transmembrane region" description="Helical" evidence="5">
    <location>
        <begin position="7"/>
        <end position="27"/>
    </location>
</feature>
<protein>
    <submittedName>
        <fullName evidence="7">DMT family transporter</fullName>
    </submittedName>
</protein>
<evidence type="ECO:0000313" key="8">
    <source>
        <dbReference type="Proteomes" id="UP000473008"/>
    </source>
</evidence>